<dbReference type="Proteomes" id="UP000199287">
    <property type="component" value="Unassembled WGS sequence"/>
</dbReference>
<evidence type="ECO:0000256" key="5">
    <source>
        <dbReference type="ARBA" id="ARBA00023210"/>
    </source>
</evidence>
<dbReference type="GO" id="GO:0005829">
    <property type="term" value="C:cytosol"/>
    <property type="evidence" value="ECO:0007669"/>
    <property type="project" value="TreeGrafter"/>
</dbReference>
<dbReference type="InterPro" id="IPR053712">
    <property type="entry name" value="Bac_CellDiv_Activator"/>
</dbReference>
<evidence type="ECO:0000256" key="1">
    <source>
        <dbReference type="ARBA" id="ARBA00004496"/>
    </source>
</evidence>
<evidence type="ECO:0000256" key="8">
    <source>
        <dbReference type="ARBA" id="ARBA00026068"/>
    </source>
</evidence>
<evidence type="ECO:0000256" key="4">
    <source>
        <dbReference type="ARBA" id="ARBA00022618"/>
    </source>
</evidence>
<evidence type="ECO:0000256" key="2">
    <source>
        <dbReference type="ARBA" id="ARBA00015195"/>
    </source>
</evidence>
<name>A0A1I3B8P8_9FIRM</name>
<comment type="subunit">
    <text evidence="8">Homodimer. Interacts with FtsZ.</text>
</comment>
<dbReference type="InterPro" id="IPR036192">
    <property type="entry name" value="Cell_div_ZapA-like_sf"/>
</dbReference>
<accession>A0A1I3B8P8</accession>
<evidence type="ECO:0000256" key="7">
    <source>
        <dbReference type="ARBA" id="ARBA00024910"/>
    </source>
</evidence>
<dbReference type="EMBL" id="FOQA01000001">
    <property type="protein sequence ID" value="SFH58658.1"/>
    <property type="molecule type" value="Genomic_DNA"/>
</dbReference>
<dbReference type="PANTHER" id="PTHR34981">
    <property type="entry name" value="CELL DIVISION PROTEIN ZAPA"/>
    <property type="match status" value="1"/>
</dbReference>
<dbReference type="GO" id="GO:0043093">
    <property type="term" value="P:FtsZ-dependent cytokinesis"/>
    <property type="evidence" value="ECO:0007669"/>
    <property type="project" value="TreeGrafter"/>
</dbReference>
<evidence type="ECO:0000256" key="10">
    <source>
        <dbReference type="SAM" id="MobiDB-lite"/>
    </source>
</evidence>
<dbReference type="GO" id="GO:0000917">
    <property type="term" value="P:division septum assembly"/>
    <property type="evidence" value="ECO:0007669"/>
    <property type="project" value="UniProtKB-KW"/>
</dbReference>
<gene>
    <name evidence="11" type="ORF">SAMN05192551_101656</name>
</gene>
<keyword evidence="12" id="KW-1185">Reference proteome</keyword>
<dbReference type="Gene3D" id="6.10.250.790">
    <property type="match status" value="1"/>
</dbReference>
<evidence type="ECO:0000313" key="12">
    <source>
        <dbReference type="Proteomes" id="UP000199287"/>
    </source>
</evidence>
<feature type="region of interest" description="Disordered" evidence="10">
    <location>
        <begin position="72"/>
        <end position="142"/>
    </location>
</feature>
<dbReference type="SUPFAM" id="SSF102829">
    <property type="entry name" value="Cell division protein ZapA-like"/>
    <property type="match status" value="1"/>
</dbReference>
<sequence length="177" mass="20607">MSLADNRNRVIMKINGQEYPIVGNESKEYLIRIGTFVDEKMQDIAKNNRQLSLSMVAVLTSINIADLYLKKEREKTTPKEEPPIKKEDTLPIQKELHQKNQSLNQEKEHSKALQNKLTLMRKKEEDTKKEVQEMQGKLTEKEDQLTKANEVIKELQDQLYESQLQVAELQKNKKASI</sequence>
<organism evidence="11 12">
    <name type="scientific">Tindallia magadiensis</name>
    <dbReference type="NCBI Taxonomy" id="69895"/>
    <lineage>
        <taxon>Bacteria</taxon>
        <taxon>Bacillati</taxon>
        <taxon>Bacillota</taxon>
        <taxon>Clostridia</taxon>
        <taxon>Peptostreptococcales</taxon>
        <taxon>Tindalliaceae</taxon>
        <taxon>Tindallia</taxon>
    </lineage>
</organism>
<evidence type="ECO:0000256" key="9">
    <source>
        <dbReference type="ARBA" id="ARBA00033158"/>
    </source>
</evidence>
<dbReference type="GO" id="GO:0032153">
    <property type="term" value="C:cell division site"/>
    <property type="evidence" value="ECO:0007669"/>
    <property type="project" value="TreeGrafter"/>
</dbReference>
<evidence type="ECO:0000256" key="3">
    <source>
        <dbReference type="ARBA" id="ARBA00022490"/>
    </source>
</evidence>
<feature type="compositionally biased region" description="Basic and acidic residues" evidence="10">
    <location>
        <begin position="121"/>
        <end position="142"/>
    </location>
</feature>
<keyword evidence="3" id="KW-0963">Cytoplasm</keyword>
<dbReference type="PANTHER" id="PTHR34981:SF1">
    <property type="entry name" value="CELL DIVISION PROTEIN ZAPA"/>
    <property type="match status" value="1"/>
</dbReference>
<dbReference type="STRING" id="69895.SAMN05192551_101656"/>
<proteinExistence type="predicted"/>
<protein>
    <recommendedName>
        <fullName evidence="2">Cell division protein ZapA</fullName>
    </recommendedName>
    <alternativeName>
        <fullName evidence="9">Z ring-associated protein ZapA</fullName>
    </alternativeName>
</protein>
<dbReference type="InterPro" id="IPR007838">
    <property type="entry name" value="Cell_div_ZapA-like"/>
</dbReference>
<dbReference type="Pfam" id="PF05164">
    <property type="entry name" value="ZapA"/>
    <property type="match status" value="1"/>
</dbReference>
<evidence type="ECO:0000313" key="11">
    <source>
        <dbReference type="EMBL" id="SFH58658.1"/>
    </source>
</evidence>
<keyword evidence="6" id="KW-0131">Cell cycle</keyword>
<dbReference type="GO" id="GO:0030428">
    <property type="term" value="C:cell septum"/>
    <property type="evidence" value="ECO:0007669"/>
    <property type="project" value="TreeGrafter"/>
</dbReference>
<reference evidence="12" key="1">
    <citation type="submission" date="2016-10" db="EMBL/GenBank/DDBJ databases">
        <authorList>
            <person name="Varghese N."/>
            <person name="Submissions S."/>
        </authorList>
    </citation>
    <scope>NUCLEOTIDE SEQUENCE [LARGE SCALE GENOMIC DNA]</scope>
    <source>
        <strain evidence="12">Z-7934</strain>
    </source>
</reference>
<feature type="compositionally biased region" description="Basic and acidic residues" evidence="10">
    <location>
        <begin position="72"/>
        <end position="98"/>
    </location>
</feature>
<keyword evidence="4 11" id="KW-0132">Cell division</keyword>
<keyword evidence="5" id="KW-0717">Septation</keyword>
<dbReference type="GO" id="GO:0000921">
    <property type="term" value="P:septin ring assembly"/>
    <property type="evidence" value="ECO:0007669"/>
    <property type="project" value="TreeGrafter"/>
</dbReference>
<comment type="function">
    <text evidence="7">Activator of cell division through the inhibition of FtsZ GTPase activity, therefore promoting FtsZ assembly into bundles of protofilaments necessary for the formation of the division Z ring. It is recruited early at mid-cell but it is not essential for cell division.</text>
</comment>
<comment type="subcellular location">
    <subcellularLocation>
        <location evidence="1">Cytoplasm</location>
    </subcellularLocation>
</comment>
<dbReference type="AlphaFoldDB" id="A0A1I3B8P8"/>
<evidence type="ECO:0000256" key="6">
    <source>
        <dbReference type="ARBA" id="ARBA00023306"/>
    </source>
</evidence>